<protein>
    <submittedName>
        <fullName evidence="1">Uncharacterized protein</fullName>
    </submittedName>
</protein>
<organism evidence="1 2">
    <name type="scientific">Skermanella stibiiresistens SB22</name>
    <dbReference type="NCBI Taxonomy" id="1385369"/>
    <lineage>
        <taxon>Bacteria</taxon>
        <taxon>Pseudomonadati</taxon>
        <taxon>Pseudomonadota</taxon>
        <taxon>Alphaproteobacteria</taxon>
        <taxon>Rhodospirillales</taxon>
        <taxon>Azospirillaceae</taxon>
        <taxon>Skermanella</taxon>
    </lineage>
</organism>
<keyword evidence="2" id="KW-1185">Reference proteome</keyword>
<reference evidence="1 2" key="1">
    <citation type="submission" date="2013-08" db="EMBL/GenBank/DDBJ databases">
        <title>The genome sequence of Skermanella stibiiresistens.</title>
        <authorList>
            <person name="Zhu W."/>
            <person name="Wang G."/>
        </authorList>
    </citation>
    <scope>NUCLEOTIDE SEQUENCE [LARGE SCALE GENOMIC DNA]</scope>
    <source>
        <strain evidence="1 2">SB22</strain>
    </source>
</reference>
<dbReference type="STRING" id="1385369.N825_36300"/>
<accession>W9H6G4</accession>
<proteinExistence type="predicted"/>
<name>W9H6G4_9PROT</name>
<dbReference type="Proteomes" id="UP000019486">
    <property type="component" value="Unassembled WGS sequence"/>
</dbReference>
<evidence type="ECO:0000313" key="2">
    <source>
        <dbReference type="Proteomes" id="UP000019486"/>
    </source>
</evidence>
<comment type="caution">
    <text evidence="1">The sequence shown here is derived from an EMBL/GenBank/DDBJ whole genome shotgun (WGS) entry which is preliminary data.</text>
</comment>
<gene>
    <name evidence="1" type="ORF">N825_36300</name>
</gene>
<dbReference type="RefSeq" id="WP_037451958.1">
    <property type="nucleotide sequence ID" value="NZ_AVFL01000008.1"/>
</dbReference>
<sequence length="65" mass="7392">MDDSTSLNVSPYLLRPLRKIEEVMALREERQRLKASRIHSTIPGDRRYAVILGGKYGGLTSKPSY</sequence>
<dbReference type="EMBL" id="AVFL01000008">
    <property type="protein sequence ID" value="EWY40386.1"/>
    <property type="molecule type" value="Genomic_DNA"/>
</dbReference>
<evidence type="ECO:0000313" key="1">
    <source>
        <dbReference type="EMBL" id="EWY40386.1"/>
    </source>
</evidence>
<dbReference type="AlphaFoldDB" id="W9H6G4"/>